<keyword evidence="4" id="KW-1185">Reference proteome</keyword>
<dbReference type="STRING" id="485913.Krac_4693"/>
<dbReference type="SUPFAM" id="SSF56112">
    <property type="entry name" value="Protein kinase-like (PK-like)"/>
    <property type="match status" value="1"/>
</dbReference>
<comment type="similarity">
    <text evidence="1">Belongs to the pseudomonas-type ThrB family.</text>
</comment>
<dbReference type="InterPro" id="IPR050249">
    <property type="entry name" value="Pseudomonas-type_ThrB"/>
</dbReference>
<dbReference type="Pfam" id="PF01636">
    <property type="entry name" value="APH"/>
    <property type="match status" value="1"/>
</dbReference>
<sequence length="315" mass="35733">MTTPSDRPLMAKLSAIAAYFALGEIRSYKRAPGTNHNYLVATEEGEYLFKIIVNTTLEDVLNGLPFLQRLQEQNFAATAYYLRSSSGQVFYHSPDCDAVVLQRLPGRNPSLSPAVCHEIGVVLARLHLVPCDNLPEKRHWLDARYLPETIEKAVNMYGTERLRETLAVIDSLKHFQPATFPQCIIHGDLDTSNCLFEGERLVAFVDWQEVGVSAAMMDFVQTVIGFCFVEQDAGSDYWALFNSELYHALYAGYTSIRPLTPYEQAHLDAALKYVGLTQPAWSMLMWEHYHPGEQMIETNLLFWKYGLDKLTLPVL</sequence>
<dbReference type="Gene3D" id="3.30.200.20">
    <property type="entry name" value="Phosphorylase Kinase, domain 1"/>
    <property type="match status" value="1"/>
</dbReference>
<evidence type="ECO:0000256" key="1">
    <source>
        <dbReference type="ARBA" id="ARBA00038240"/>
    </source>
</evidence>
<evidence type="ECO:0000313" key="4">
    <source>
        <dbReference type="Proteomes" id="UP000004508"/>
    </source>
</evidence>
<evidence type="ECO:0000259" key="2">
    <source>
        <dbReference type="Pfam" id="PF01636"/>
    </source>
</evidence>
<dbReference type="RefSeq" id="WP_007914584.1">
    <property type="nucleotide sequence ID" value="NZ_ADVG01000003.1"/>
</dbReference>
<organism evidence="3 4">
    <name type="scientific">Ktedonobacter racemifer DSM 44963</name>
    <dbReference type="NCBI Taxonomy" id="485913"/>
    <lineage>
        <taxon>Bacteria</taxon>
        <taxon>Bacillati</taxon>
        <taxon>Chloroflexota</taxon>
        <taxon>Ktedonobacteria</taxon>
        <taxon>Ktedonobacterales</taxon>
        <taxon>Ktedonobacteraceae</taxon>
        <taxon>Ktedonobacter</taxon>
    </lineage>
</organism>
<protein>
    <submittedName>
        <fullName evidence="3">Aminoglycoside phosphotransferase</fullName>
    </submittedName>
</protein>
<dbReference type="PANTHER" id="PTHR21064:SF6">
    <property type="entry name" value="AMINOGLYCOSIDE PHOSPHOTRANSFERASE DOMAIN-CONTAINING PROTEIN"/>
    <property type="match status" value="1"/>
</dbReference>
<reference evidence="3 4" key="1">
    <citation type="journal article" date="2011" name="Stand. Genomic Sci.">
        <title>Non-contiguous finished genome sequence and contextual data of the filamentous soil bacterium Ktedonobacter racemifer type strain (SOSP1-21).</title>
        <authorList>
            <person name="Chang Y.J."/>
            <person name="Land M."/>
            <person name="Hauser L."/>
            <person name="Chertkov O."/>
            <person name="Del Rio T.G."/>
            <person name="Nolan M."/>
            <person name="Copeland A."/>
            <person name="Tice H."/>
            <person name="Cheng J.F."/>
            <person name="Lucas S."/>
            <person name="Han C."/>
            <person name="Goodwin L."/>
            <person name="Pitluck S."/>
            <person name="Ivanova N."/>
            <person name="Ovchinikova G."/>
            <person name="Pati A."/>
            <person name="Chen A."/>
            <person name="Palaniappan K."/>
            <person name="Mavromatis K."/>
            <person name="Liolios K."/>
            <person name="Brettin T."/>
            <person name="Fiebig A."/>
            <person name="Rohde M."/>
            <person name="Abt B."/>
            <person name="Goker M."/>
            <person name="Detter J.C."/>
            <person name="Woyke T."/>
            <person name="Bristow J."/>
            <person name="Eisen J.A."/>
            <person name="Markowitz V."/>
            <person name="Hugenholtz P."/>
            <person name="Kyrpides N.C."/>
            <person name="Klenk H.P."/>
            <person name="Lapidus A."/>
        </authorList>
    </citation>
    <scope>NUCLEOTIDE SEQUENCE [LARGE SCALE GENOMIC DNA]</scope>
    <source>
        <strain evidence="4">DSM 44963</strain>
    </source>
</reference>
<accession>D6TTE7</accession>
<dbReference type="Gene3D" id="3.90.1200.10">
    <property type="match status" value="1"/>
</dbReference>
<name>D6TTE7_KTERA</name>
<gene>
    <name evidence="3" type="ORF">Krac_4693</name>
</gene>
<dbReference type="Proteomes" id="UP000004508">
    <property type="component" value="Unassembled WGS sequence"/>
</dbReference>
<evidence type="ECO:0000313" key="3">
    <source>
        <dbReference type="EMBL" id="EFH83698.1"/>
    </source>
</evidence>
<dbReference type="eggNOG" id="COG2334">
    <property type="taxonomic scope" value="Bacteria"/>
</dbReference>
<dbReference type="PANTHER" id="PTHR21064">
    <property type="entry name" value="AMINOGLYCOSIDE PHOSPHOTRANSFERASE DOMAIN-CONTAINING PROTEIN-RELATED"/>
    <property type="match status" value="1"/>
</dbReference>
<proteinExistence type="inferred from homology"/>
<dbReference type="GO" id="GO:0019202">
    <property type="term" value="F:amino acid kinase activity"/>
    <property type="evidence" value="ECO:0007669"/>
    <property type="project" value="TreeGrafter"/>
</dbReference>
<dbReference type="EMBL" id="ADVG01000003">
    <property type="protein sequence ID" value="EFH83698.1"/>
    <property type="molecule type" value="Genomic_DNA"/>
</dbReference>
<dbReference type="OrthoDB" id="4531749at2"/>
<dbReference type="InterPro" id="IPR011009">
    <property type="entry name" value="Kinase-like_dom_sf"/>
</dbReference>
<dbReference type="InParanoid" id="D6TTE7"/>
<feature type="domain" description="Aminoglycoside phosphotransferase" evidence="2">
    <location>
        <begin position="34"/>
        <end position="258"/>
    </location>
</feature>
<dbReference type="AlphaFoldDB" id="D6TTE7"/>
<keyword evidence="3" id="KW-0808">Transferase</keyword>
<comment type="caution">
    <text evidence="3">The sequence shown here is derived from an EMBL/GenBank/DDBJ whole genome shotgun (WGS) entry which is preliminary data.</text>
</comment>
<dbReference type="InterPro" id="IPR002575">
    <property type="entry name" value="Aminoglycoside_PTrfase"/>
</dbReference>